<organism evidence="2 3">
    <name type="scientific">Tritrichomonas musculus</name>
    <dbReference type="NCBI Taxonomy" id="1915356"/>
    <lineage>
        <taxon>Eukaryota</taxon>
        <taxon>Metamonada</taxon>
        <taxon>Parabasalia</taxon>
        <taxon>Tritrichomonadida</taxon>
        <taxon>Tritrichomonadidae</taxon>
        <taxon>Tritrichomonas</taxon>
    </lineage>
</organism>
<gene>
    <name evidence="2" type="ORF">M9Y10_017907</name>
</gene>
<evidence type="ECO:0008006" key="4">
    <source>
        <dbReference type="Google" id="ProtNLM"/>
    </source>
</evidence>
<name>A0ABR2HV34_9EUKA</name>
<evidence type="ECO:0000256" key="1">
    <source>
        <dbReference type="SAM" id="MobiDB-lite"/>
    </source>
</evidence>
<accession>A0ABR2HV34</accession>
<dbReference type="EMBL" id="JAPFFF010000023">
    <property type="protein sequence ID" value="KAK8852913.1"/>
    <property type="molecule type" value="Genomic_DNA"/>
</dbReference>
<proteinExistence type="predicted"/>
<dbReference type="Proteomes" id="UP001470230">
    <property type="component" value="Unassembled WGS sequence"/>
</dbReference>
<evidence type="ECO:0000313" key="2">
    <source>
        <dbReference type="EMBL" id="KAK8852913.1"/>
    </source>
</evidence>
<feature type="compositionally biased region" description="Polar residues" evidence="1">
    <location>
        <begin position="657"/>
        <end position="698"/>
    </location>
</feature>
<reference evidence="2 3" key="1">
    <citation type="submission" date="2024-04" db="EMBL/GenBank/DDBJ databases">
        <title>Tritrichomonas musculus Genome.</title>
        <authorList>
            <person name="Alves-Ferreira E."/>
            <person name="Grigg M."/>
            <person name="Lorenzi H."/>
            <person name="Galac M."/>
        </authorList>
    </citation>
    <scope>NUCLEOTIDE SEQUENCE [LARGE SCALE GENOMIC DNA]</scope>
    <source>
        <strain evidence="2 3">EAF2021</strain>
    </source>
</reference>
<protein>
    <recommendedName>
        <fullName evidence="4">DOCKER domain-containing protein</fullName>
    </recommendedName>
</protein>
<sequence length="971" mass="113471">MNIENRVNEIQKTTAWMNQQTIQKKENDRQKLKIQTQHLFHEISLIRYFSYNTDSESFGPPDVSYEKIMTEFIQHEPLRLHSKLSPNISQFITQWVFDFTKKPKMFAEAVIKTLPHFPEHSGIFIYVTFPSMFNHFQTDEYLSLAVEFLEEIIQNAPSNMSISFVSAFLLSSTKFVHSLWKIFDELVDKRSPLHTYTDYFILFIEALKSSSISLTKQHVHIIKYFKKFNLQNFSICLISNFLNVTYDEAHHSKIHDDSRQLIHFLKYAEKNPTSPHFTKIFNALVPRNGTLWVPFHSDLIESKIPLVMNCHEFFLIQEIAKENPELSNLKYIHYLSIPETVYSDFYPVYFDVVFPLPQEQPSLKDQLSSLIFNEKYYEEKIDCFIVKPPNPIENEIDSHVLSRRWRQVGAYARSKNIHPLSLFSSKIAKIDPALSTFNFSENSPLFQYGVKEIYSEAFKIQSQFEIFINRLLLSDFLEDLHSLLMAMLKDVLMRFTLRLIRTDRIYDSFYLNEFFYSCDRRRRQQKNFAVMRYSGHFVDTSEASSSLRGTFFPMKMKSKQFKKLEENKNLYEIFFVQLNKNKKIKKSQILAANKDTNDNNGDLKLKLASNSTSFQPVKTVTNSGHLKNNQVSNSALTTPSKTVSSLTSNMPVKVPQNAMQNSSLRTTSNPATRTKSHPSQAQSRASPTRTTSYTSLSSQAMIQTTEDNKEENNKNKYKSIDYNKKRRHSLHSMQFVHTNSQFYSGINRILKSRGRAKSPLQICMISKIIDEWKIFYFEYNDDHHEDSSNNINRQMYGNGEVCEFVISSLQKSFISHLEMFKTKMRMKGKNDDYNELKSVFKYIQAVAKEINEINKLKKGSAIFQMVKIGQLIGQISERVFIEKSVDLNRIHYKVFELALLMAKSDGFFETFLLYEKLSADIIGFNTSIPLAVMKSVVIIVNCFWTILKKFDDELYLSCIHFVEHMQYSFSI</sequence>
<feature type="region of interest" description="Disordered" evidence="1">
    <location>
        <begin position="616"/>
        <end position="698"/>
    </location>
</feature>
<evidence type="ECO:0000313" key="3">
    <source>
        <dbReference type="Proteomes" id="UP001470230"/>
    </source>
</evidence>
<comment type="caution">
    <text evidence="2">The sequence shown here is derived from an EMBL/GenBank/DDBJ whole genome shotgun (WGS) entry which is preliminary data.</text>
</comment>
<keyword evidence="3" id="KW-1185">Reference proteome</keyword>
<feature type="compositionally biased region" description="Polar residues" evidence="1">
    <location>
        <begin position="616"/>
        <end position="650"/>
    </location>
</feature>